<keyword evidence="8" id="KW-1185">Reference proteome</keyword>
<sequence length="570" mass="63495">MAPECENVIRTDSPRAGYEEHTPLLSDRDPSFVSVPRGSALEGEALNRSESGRKERHGESYDNVPKDKRQLGLFSVAFLIFNRIIGTGIYATPSNILRSSGSVGVSLIMWLVGASIAACGTAVYVELGTGLPRSGGEKNYLEFIFRRPKFLATCTFTVYTLIMEIIVIQGTATANSVVFSEYILHSLSFEPTWFKTRLVAFSCLSFICLIHGTRLRWGLRLQNTLGLFKLVILALISLSGLLCLLSVKGFQVRGDYEKPDNFRWEKLWEGSGTGLNAFVSGVYNVIWSFIGYSNANYALSEVRDPVRTIKRAAPLAMLSVTSVYLFINIAYFAVVSKSDILESRRIVAALYFRNLFGPTTEKALSSFIALSTLGNLLAGQFSQGRVIQELGREGILPFSSFFASNKPFNAPLTGLFTQYLVSCTFLFAVPPGDAYLFLISLSSYSLSLINMLVSFGLLLLYSQPYLVWGWNPPFRAPKPLVILFFVSNLFLVTIPFFPPIPGSKTYSQLPYWSHSAGGLALSLFGFIYWYIWGIWLPKSKGYHLERKWALQDDGVSRYVFHKLPVSIPAP</sequence>
<feature type="transmembrane region" description="Helical" evidence="6">
    <location>
        <begin position="103"/>
        <end position="129"/>
    </location>
</feature>
<feature type="transmembrane region" description="Helical" evidence="6">
    <location>
        <begin position="150"/>
        <end position="172"/>
    </location>
</feature>
<feature type="transmembrane region" description="Helical" evidence="6">
    <location>
        <begin position="480"/>
        <end position="497"/>
    </location>
</feature>
<evidence type="ECO:0000313" key="8">
    <source>
        <dbReference type="Proteomes" id="UP000283269"/>
    </source>
</evidence>
<protein>
    <recommendedName>
        <fullName evidence="9">Amino acid permease/ SLC12A domain-containing protein</fullName>
    </recommendedName>
</protein>
<dbReference type="InParanoid" id="A0A409XUK8"/>
<evidence type="ECO:0000313" key="7">
    <source>
        <dbReference type="EMBL" id="PPQ94410.1"/>
    </source>
</evidence>
<comment type="caution">
    <text evidence="7">The sequence shown here is derived from an EMBL/GenBank/DDBJ whole genome shotgun (WGS) entry which is preliminary data.</text>
</comment>
<dbReference type="PANTHER" id="PTHR11785">
    <property type="entry name" value="AMINO ACID TRANSPORTER"/>
    <property type="match status" value="1"/>
</dbReference>
<evidence type="ECO:0000256" key="6">
    <source>
        <dbReference type="SAM" id="Phobius"/>
    </source>
</evidence>
<dbReference type="GO" id="GO:0015179">
    <property type="term" value="F:L-amino acid transmembrane transporter activity"/>
    <property type="evidence" value="ECO:0007669"/>
    <property type="project" value="TreeGrafter"/>
</dbReference>
<feature type="transmembrane region" description="Helical" evidence="6">
    <location>
        <begin position="225"/>
        <end position="247"/>
    </location>
</feature>
<comment type="subcellular location">
    <subcellularLocation>
        <location evidence="1">Membrane</location>
        <topology evidence="1">Multi-pass membrane protein</topology>
    </subcellularLocation>
</comment>
<accession>A0A409XUK8</accession>
<dbReference type="InterPro" id="IPR050598">
    <property type="entry name" value="AminoAcid_Transporter"/>
</dbReference>
<keyword evidence="4 6" id="KW-0472">Membrane</keyword>
<keyword evidence="2 6" id="KW-0812">Transmembrane</keyword>
<dbReference type="Proteomes" id="UP000283269">
    <property type="component" value="Unassembled WGS sequence"/>
</dbReference>
<reference evidence="7 8" key="1">
    <citation type="journal article" date="2018" name="Evol. Lett.">
        <title>Horizontal gene cluster transfer increased hallucinogenic mushroom diversity.</title>
        <authorList>
            <person name="Reynolds H.T."/>
            <person name="Vijayakumar V."/>
            <person name="Gluck-Thaler E."/>
            <person name="Korotkin H.B."/>
            <person name="Matheny P.B."/>
            <person name="Slot J.C."/>
        </authorList>
    </citation>
    <scope>NUCLEOTIDE SEQUENCE [LARGE SCALE GENOMIC DNA]</scope>
    <source>
        <strain evidence="7 8">2631</strain>
    </source>
</reference>
<feature type="compositionally biased region" description="Basic and acidic residues" evidence="5">
    <location>
        <begin position="7"/>
        <end position="30"/>
    </location>
</feature>
<evidence type="ECO:0000256" key="4">
    <source>
        <dbReference type="ARBA" id="ARBA00023136"/>
    </source>
</evidence>
<dbReference type="Gene3D" id="1.20.1740.10">
    <property type="entry name" value="Amino acid/polyamine transporter I"/>
    <property type="match status" value="1"/>
</dbReference>
<feature type="transmembrane region" description="Helical" evidence="6">
    <location>
        <begin position="71"/>
        <end position="91"/>
    </location>
</feature>
<name>A0A409XUK8_PSICY</name>
<evidence type="ECO:0000256" key="1">
    <source>
        <dbReference type="ARBA" id="ARBA00004141"/>
    </source>
</evidence>
<dbReference type="InterPro" id="IPR002293">
    <property type="entry name" value="AA/rel_permease1"/>
</dbReference>
<dbReference type="PIRSF" id="PIRSF006060">
    <property type="entry name" value="AA_transporter"/>
    <property type="match status" value="1"/>
</dbReference>
<feature type="transmembrane region" description="Helical" evidence="6">
    <location>
        <begin position="267"/>
        <end position="292"/>
    </location>
</feature>
<keyword evidence="3 6" id="KW-1133">Transmembrane helix</keyword>
<gene>
    <name evidence="7" type="ORF">CVT25_002498</name>
</gene>
<dbReference type="GO" id="GO:0016020">
    <property type="term" value="C:membrane"/>
    <property type="evidence" value="ECO:0007669"/>
    <property type="project" value="UniProtKB-SubCell"/>
</dbReference>
<dbReference type="STRING" id="93625.A0A409XUK8"/>
<organism evidence="7 8">
    <name type="scientific">Psilocybe cyanescens</name>
    <dbReference type="NCBI Taxonomy" id="93625"/>
    <lineage>
        <taxon>Eukaryota</taxon>
        <taxon>Fungi</taxon>
        <taxon>Dikarya</taxon>
        <taxon>Basidiomycota</taxon>
        <taxon>Agaricomycotina</taxon>
        <taxon>Agaricomycetes</taxon>
        <taxon>Agaricomycetidae</taxon>
        <taxon>Agaricales</taxon>
        <taxon>Agaricineae</taxon>
        <taxon>Strophariaceae</taxon>
        <taxon>Psilocybe</taxon>
    </lineage>
</organism>
<evidence type="ECO:0000256" key="3">
    <source>
        <dbReference type="ARBA" id="ARBA00022989"/>
    </source>
</evidence>
<feature type="transmembrane region" description="Helical" evidence="6">
    <location>
        <begin position="517"/>
        <end position="537"/>
    </location>
</feature>
<feature type="transmembrane region" description="Helical" evidence="6">
    <location>
        <begin position="408"/>
        <end position="429"/>
    </location>
</feature>
<feature type="transmembrane region" description="Helical" evidence="6">
    <location>
        <begin position="435"/>
        <end position="460"/>
    </location>
</feature>
<dbReference type="AlphaFoldDB" id="A0A409XUK8"/>
<feature type="region of interest" description="Disordered" evidence="5">
    <location>
        <begin position="1"/>
        <end position="63"/>
    </location>
</feature>
<dbReference type="OrthoDB" id="5982228at2759"/>
<evidence type="ECO:0000256" key="2">
    <source>
        <dbReference type="ARBA" id="ARBA00022692"/>
    </source>
</evidence>
<feature type="compositionally biased region" description="Basic and acidic residues" evidence="5">
    <location>
        <begin position="45"/>
        <end position="63"/>
    </location>
</feature>
<feature type="transmembrane region" description="Helical" evidence="6">
    <location>
        <begin position="313"/>
        <end position="334"/>
    </location>
</feature>
<dbReference type="EMBL" id="NHYD01000345">
    <property type="protein sequence ID" value="PPQ94410.1"/>
    <property type="molecule type" value="Genomic_DNA"/>
</dbReference>
<proteinExistence type="predicted"/>
<evidence type="ECO:0000256" key="5">
    <source>
        <dbReference type="SAM" id="MobiDB-lite"/>
    </source>
</evidence>
<evidence type="ECO:0008006" key="9">
    <source>
        <dbReference type="Google" id="ProtNLM"/>
    </source>
</evidence>
<dbReference type="Pfam" id="PF13520">
    <property type="entry name" value="AA_permease_2"/>
    <property type="match status" value="1"/>
</dbReference>
<dbReference type="PANTHER" id="PTHR11785:SF498">
    <property type="entry name" value="HIGH-AFFINITY METHIONINE PERMEASE"/>
    <property type="match status" value="1"/>
</dbReference>